<evidence type="ECO:0000313" key="2">
    <source>
        <dbReference type="Proteomes" id="UP001341444"/>
    </source>
</evidence>
<accession>A0ABU6MF55</accession>
<keyword evidence="2" id="KW-1185">Reference proteome</keyword>
<evidence type="ECO:0000313" key="1">
    <source>
        <dbReference type="EMBL" id="MED1203281.1"/>
    </source>
</evidence>
<dbReference type="EMBL" id="JARMAB010000012">
    <property type="protein sequence ID" value="MED1203281.1"/>
    <property type="molecule type" value="Genomic_DNA"/>
</dbReference>
<dbReference type="Proteomes" id="UP001341444">
    <property type="component" value="Unassembled WGS sequence"/>
</dbReference>
<protein>
    <submittedName>
        <fullName evidence="1">Uncharacterized protein</fullName>
    </submittedName>
</protein>
<dbReference type="RefSeq" id="WP_157090732.1">
    <property type="nucleotide sequence ID" value="NZ_JARMAB010000012.1"/>
</dbReference>
<comment type="caution">
    <text evidence="1">The sequence shown here is derived from an EMBL/GenBank/DDBJ whole genome shotgun (WGS) entry which is preliminary data.</text>
</comment>
<sequence length="56" mass="6194">MYSTKNQIVQVDKYGNVKGGKTTGHADILVTVTTKDHFVLYLTEPIEGKVNLSKGR</sequence>
<proteinExistence type="predicted"/>
<organism evidence="1 2">
    <name type="scientific">Heyndrickxia acidicola</name>
    <dbReference type="NCBI Taxonomy" id="209389"/>
    <lineage>
        <taxon>Bacteria</taxon>
        <taxon>Bacillati</taxon>
        <taxon>Bacillota</taxon>
        <taxon>Bacilli</taxon>
        <taxon>Bacillales</taxon>
        <taxon>Bacillaceae</taxon>
        <taxon>Heyndrickxia</taxon>
    </lineage>
</organism>
<name>A0ABU6MF55_9BACI</name>
<reference evidence="1 2" key="1">
    <citation type="submission" date="2023-03" db="EMBL/GenBank/DDBJ databases">
        <title>Bacillus Genome Sequencing.</title>
        <authorList>
            <person name="Dunlap C."/>
        </authorList>
    </citation>
    <scope>NUCLEOTIDE SEQUENCE [LARGE SCALE GENOMIC DNA]</scope>
    <source>
        <strain evidence="1 2">B-23453</strain>
    </source>
</reference>
<gene>
    <name evidence="1" type="ORF">P4T90_09335</name>
</gene>